<reference evidence="1 2" key="1">
    <citation type="journal article" date="2018" name="G3 (Bethesda)">
        <title>Phylogenetic and Phylogenomic Definition of Rhizopus Species.</title>
        <authorList>
            <person name="Gryganskyi A.P."/>
            <person name="Golan J."/>
            <person name="Dolatabadi S."/>
            <person name="Mondo S."/>
            <person name="Robb S."/>
            <person name="Idnurm A."/>
            <person name="Muszewska A."/>
            <person name="Steczkiewicz K."/>
            <person name="Masonjones S."/>
            <person name="Liao H.L."/>
            <person name="Gajdeczka M.T."/>
            <person name="Anike F."/>
            <person name="Vuek A."/>
            <person name="Anishchenko I.M."/>
            <person name="Voigt K."/>
            <person name="de Hoog G.S."/>
            <person name="Smith M.E."/>
            <person name="Heitman J."/>
            <person name="Vilgalys R."/>
            <person name="Stajich J.E."/>
        </authorList>
    </citation>
    <scope>NUCLEOTIDE SEQUENCE [LARGE SCALE GENOMIC DNA]</scope>
    <source>
        <strain evidence="1 2">LSU 92-RS-03</strain>
    </source>
</reference>
<evidence type="ECO:0000313" key="2">
    <source>
        <dbReference type="Proteomes" id="UP000253551"/>
    </source>
</evidence>
<evidence type="ECO:0000313" key="1">
    <source>
        <dbReference type="EMBL" id="RCH91799.1"/>
    </source>
</evidence>
<dbReference type="OrthoDB" id="10044727at2759"/>
<protein>
    <submittedName>
        <fullName evidence="1">Uncharacterized protein</fullName>
    </submittedName>
</protein>
<comment type="caution">
    <text evidence="1">The sequence shown here is derived from an EMBL/GenBank/DDBJ whole genome shotgun (WGS) entry which is preliminary data.</text>
</comment>
<dbReference type="AlphaFoldDB" id="A0A367JPJ2"/>
<accession>A0A367JPJ2</accession>
<name>A0A367JPJ2_RHIST</name>
<organism evidence="1 2">
    <name type="scientific">Rhizopus stolonifer</name>
    <name type="common">Rhizopus nigricans</name>
    <dbReference type="NCBI Taxonomy" id="4846"/>
    <lineage>
        <taxon>Eukaryota</taxon>
        <taxon>Fungi</taxon>
        <taxon>Fungi incertae sedis</taxon>
        <taxon>Mucoromycota</taxon>
        <taxon>Mucoromycotina</taxon>
        <taxon>Mucoromycetes</taxon>
        <taxon>Mucorales</taxon>
        <taxon>Mucorineae</taxon>
        <taxon>Rhizopodaceae</taxon>
        <taxon>Rhizopus</taxon>
    </lineage>
</organism>
<dbReference type="STRING" id="4846.A0A367JPJ2"/>
<keyword evidence="2" id="KW-1185">Reference proteome</keyword>
<gene>
    <name evidence="1" type="ORF">CU098_003197</name>
</gene>
<dbReference type="EMBL" id="PJQM01002939">
    <property type="protein sequence ID" value="RCH91799.1"/>
    <property type="molecule type" value="Genomic_DNA"/>
</dbReference>
<sequence>RFFYYEVNNNIDSKFEEQQNDLPFVGFSPLPIPDHSEKILKEAAVGSRLVASYFNAAVPDAIIFPIPPATTAVIIRKTRRHDASINLHWNNPSKKYRPIVTRQWVGSFLTSNEIPFHKQSKHVKQLSILSGPEIKKLPTEVFQRFTIKSKNCVFPDTLDLIEPMKAVIENTLDATRTERRVELGRSNFKSAFCTWKNDESWWTNPDLTEQLKIVIELFDILHPEFTGVFAFDRNSNHRDMAVDALVGSRMNSGKSVYKKGSPKFRNKSFVNKERRVVLQFLYSVELFNVDKARREVKRKKTNNQNISNDTPDLVSQNCHKDGSRVMLKVKFCILRESRADTEEQASGGGRKDLRKVCLKTVTPTNTVHDPNRKPECCAEHQKNMYSLYIQDTPIKLIGSNVTGEQQMCYAFAVRYTFRSLKSRIEEFLDHDKKKCTVKKISKRYYNSAFRYMAGYSKGKGIPEADEVIKNFSKAYKSHKRAV</sequence>
<feature type="non-terminal residue" evidence="1">
    <location>
        <position position="1"/>
    </location>
</feature>
<proteinExistence type="predicted"/>
<dbReference type="Proteomes" id="UP000253551">
    <property type="component" value="Unassembled WGS sequence"/>
</dbReference>